<dbReference type="EMBL" id="JAODUP010000086">
    <property type="protein sequence ID" value="KAK2163080.1"/>
    <property type="molecule type" value="Genomic_DNA"/>
</dbReference>
<protein>
    <submittedName>
        <fullName evidence="3">Uncharacterized protein</fullName>
    </submittedName>
</protein>
<dbReference type="AlphaFoldDB" id="A0AAD9K353"/>
<dbReference type="Proteomes" id="UP001208570">
    <property type="component" value="Unassembled WGS sequence"/>
</dbReference>
<evidence type="ECO:0000256" key="2">
    <source>
        <dbReference type="SAM" id="MobiDB-lite"/>
    </source>
</evidence>
<accession>A0AAD9K353</accession>
<feature type="compositionally biased region" description="Basic and acidic residues" evidence="2">
    <location>
        <begin position="9"/>
        <end position="20"/>
    </location>
</feature>
<keyword evidence="1" id="KW-0175">Coiled coil</keyword>
<comment type="caution">
    <text evidence="3">The sequence shown here is derived from an EMBL/GenBank/DDBJ whole genome shotgun (WGS) entry which is preliminary data.</text>
</comment>
<feature type="region of interest" description="Disordered" evidence="2">
    <location>
        <begin position="1"/>
        <end position="20"/>
    </location>
</feature>
<reference evidence="3" key="1">
    <citation type="journal article" date="2023" name="Mol. Biol. Evol.">
        <title>Third-Generation Sequencing Reveals the Adaptive Role of the Epigenome in Three Deep-Sea Polychaetes.</title>
        <authorList>
            <person name="Perez M."/>
            <person name="Aroh O."/>
            <person name="Sun Y."/>
            <person name="Lan Y."/>
            <person name="Juniper S.K."/>
            <person name="Young C.R."/>
            <person name="Angers B."/>
            <person name="Qian P.Y."/>
        </authorList>
    </citation>
    <scope>NUCLEOTIDE SEQUENCE</scope>
    <source>
        <strain evidence="3">P08H-3</strain>
    </source>
</reference>
<gene>
    <name evidence="3" type="ORF">LSH36_86g06067</name>
</gene>
<evidence type="ECO:0000313" key="3">
    <source>
        <dbReference type="EMBL" id="KAK2163080.1"/>
    </source>
</evidence>
<evidence type="ECO:0000313" key="4">
    <source>
        <dbReference type="Proteomes" id="UP001208570"/>
    </source>
</evidence>
<sequence length="105" mass="12055">MTTNAKTTMTHDKTDMHYDEGQLLSSQLGSLSTMMRENITKHPQKLAQTKTVLLYTKGIEKRAEVCIENLLRELKEQQKISEKAQQMLEEYQGLIYCPTNSAPSY</sequence>
<evidence type="ECO:0000256" key="1">
    <source>
        <dbReference type="SAM" id="Coils"/>
    </source>
</evidence>
<organism evidence="3 4">
    <name type="scientific">Paralvinella palmiformis</name>
    <dbReference type="NCBI Taxonomy" id="53620"/>
    <lineage>
        <taxon>Eukaryota</taxon>
        <taxon>Metazoa</taxon>
        <taxon>Spiralia</taxon>
        <taxon>Lophotrochozoa</taxon>
        <taxon>Annelida</taxon>
        <taxon>Polychaeta</taxon>
        <taxon>Sedentaria</taxon>
        <taxon>Canalipalpata</taxon>
        <taxon>Terebellida</taxon>
        <taxon>Terebelliformia</taxon>
        <taxon>Alvinellidae</taxon>
        <taxon>Paralvinella</taxon>
    </lineage>
</organism>
<keyword evidence="4" id="KW-1185">Reference proteome</keyword>
<proteinExistence type="predicted"/>
<name>A0AAD9K353_9ANNE</name>
<feature type="coiled-coil region" evidence="1">
    <location>
        <begin position="67"/>
        <end position="94"/>
    </location>
</feature>